<sequence>MIKLALCFILDINALYTALNYQIMDLLKKKNPEYHCMNFYLLMVISCIKMDNFEVCQNLKSEF</sequence>
<name>A0A8C6A472_MARMA</name>
<evidence type="ECO:0000313" key="2">
    <source>
        <dbReference type="Ensembl" id="ENSMMMP00000023707.1"/>
    </source>
</evidence>
<keyword evidence="1" id="KW-0732">Signal</keyword>
<keyword evidence="3" id="KW-1185">Reference proteome</keyword>
<dbReference type="AlphaFoldDB" id="A0A8C6A472"/>
<dbReference type="Proteomes" id="UP000694407">
    <property type="component" value="Unplaced"/>
</dbReference>
<reference evidence="2" key="1">
    <citation type="submission" date="2025-08" db="UniProtKB">
        <authorList>
            <consortium name="Ensembl"/>
        </authorList>
    </citation>
    <scope>IDENTIFICATION</scope>
</reference>
<evidence type="ECO:0000256" key="1">
    <source>
        <dbReference type="SAM" id="SignalP"/>
    </source>
</evidence>
<reference evidence="2" key="2">
    <citation type="submission" date="2025-09" db="UniProtKB">
        <authorList>
            <consortium name="Ensembl"/>
        </authorList>
    </citation>
    <scope>IDENTIFICATION</scope>
</reference>
<proteinExistence type="predicted"/>
<protein>
    <submittedName>
        <fullName evidence="2">Uncharacterized protein</fullName>
    </submittedName>
</protein>
<feature type="signal peptide" evidence="1">
    <location>
        <begin position="1"/>
        <end position="17"/>
    </location>
</feature>
<evidence type="ECO:0000313" key="3">
    <source>
        <dbReference type="Proteomes" id="UP000694407"/>
    </source>
</evidence>
<organism evidence="2 3">
    <name type="scientific">Marmota marmota marmota</name>
    <name type="common">Alpine marmot</name>
    <dbReference type="NCBI Taxonomy" id="9994"/>
    <lineage>
        <taxon>Eukaryota</taxon>
        <taxon>Metazoa</taxon>
        <taxon>Chordata</taxon>
        <taxon>Craniata</taxon>
        <taxon>Vertebrata</taxon>
        <taxon>Euteleostomi</taxon>
        <taxon>Mammalia</taxon>
        <taxon>Eutheria</taxon>
        <taxon>Euarchontoglires</taxon>
        <taxon>Glires</taxon>
        <taxon>Rodentia</taxon>
        <taxon>Sciuromorpha</taxon>
        <taxon>Sciuridae</taxon>
        <taxon>Xerinae</taxon>
        <taxon>Marmotini</taxon>
        <taxon>Marmota</taxon>
    </lineage>
</organism>
<accession>A0A8C6A472</accession>
<dbReference type="Ensembl" id="ENSMMMT00000026844.1">
    <property type="protein sequence ID" value="ENSMMMP00000023707.1"/>
    <property type="gene ID" value="ENSMMMG00000020766.1"/>
</dbReference>
<feature type="chain" id="PRO_5034210261" evidence="1">
    <location>
        <begin position="18"/>
        <end position="63"/>
    </location>
</feature>